<sequence length="241" mass="30130">MLKSLLITSILATIPLIADTSLGTQIGGGDKSYKIQKPKKSKKIKKFKKDHHRYDKRYRDFDYDNRGYYNDDGFYFGYFDRSGYFFNNIYFEYDSEYTYHDRVYIRGNFSPHHTHHRAYRYHRHNDWNREHCYREPDEIVYGHYYEERYYPQNRGHYRDDYRRDYYNDYQRDSYRRDSYRRDSYRRNYRRDDARVRDYRFSDRSSSRHRASSRRKDNARVRSHRFSDKKKSKSSGRLQITK</sequence>
<evidence type="ECO:0000256" key="1">
    <source>
        <dbReference type="SAM" id="MobiDB-lite"/>
    </source>
</evidence>
<feature type="compositionally biased region" description="Basic residues" evidence="1">
    <location>
        <begin position="220"/>
        <end position="233"/>
    </location>
</feature>
<organism evidence="2">
    <name type="scientific">hydrothermal vent metagenome</name>
    <dbReference type="NCBI Taxonomy" id="652676"/>
    <lineage>
        <taxon>unclassified sequences</taxon>
        <taxon>metagenomes</taxon>
        <taxon>ecological metagenomes</taxon>
    </lineage>
</organism>
<accession>A0A1W1BT65</accession>
<proteinExistence type="predicted"/>
<dbReference type="EMBL" id="FPHE01000071">
    <property type="protein sequence ID" value="SFV56642.1"/>
    <property type="molecule type" value="Genomic_DNA"/>
</dbReference>
<feature type="region of interest" description="Disordered" evidence="1">
    <location>
        <begin position="199"/>
        <end position="241"/>
    </location>
</feature>
<evidence type="ECO:0000313" key="2">
    <source>
        <dbReference type="EMBL" id="SFV56642.1"/>
    </source>
</evidence>
<reference evidence="2" key="1">
    <citation type="submission" date="2016-10" db="EMBL/GenBank/DDBJ databases">
        <authorList>
            <person name="de Groot N.N."/>
        </authorList>
    </citation>
    <scope>NUCLEOTIDE SEQUENCE</scope>
</reference>
<protein>
    <submittedName>
        <fullName evidence="2">Uncharacterized protein</fullName>
    </submittedName>
</protein>
<dbReference type="AlphaFoldDB" id="A0A1W1BT65"/>
<name>A0A1W1BT65_9ZZZZ</name>
<gene>
    <name evidence="2" type="ORF">MNB_SV-12-1746</name>
</gene>